<dbReference type="InterPro" id="IPR051263">
    <property type="entry name" value="C-type_cytochrome_biogenesis"/>
</dbReference>
<dbReference type="RefSeq" id="WP_080530696.1">
    <property type="nucleotide sequence ID" value="NZ_CBDDTQ010000001.1"/>
</dbReference>
<dbReference type="SUPFAM" id="SSF48452">
    <property type="entry name" value="TPR-like"/>
    <property type="match status" value="1"/>
</dbReference>
<dbReference type="InterPro" id="IPR019734">
    <property type="entry name" value="TPR_rpt"/>
</dbReference>
<evidence type="ECO:0000256" key="2">
    <source>
        <dbReference type="ARBA" id="ARBA00022748"/>
    </source>
</evidence>
<protein>
    <submittedName>
        <fullName evidence="8">Tetratricopeptide repeat protein</fullName>
    </submittedName>
</protein>
<reference evidence="8" key="1">
    <citation type="submission" date="2022-01" db="EMBL/GenBank/DDBJ databases">
        <authorList>
            <person name="Karlyshev A.V."/>
            <person name="Jaspars M."/>
        </authorList>
    </citation>
    <scope>NUCLEOTIDE SEQUENCE</scope>
    <source>
        <strain evidence="8">AGSA3-2</strain>
    </source>
</reference>
<dbReference type="Pfam" id="PF23914">
    <property type="entry name" value="TPR_CcmH_CycH"/>
    <property type="match status" value="1"/>
</dbReference>
<sequence length="342" mass="37449">MTFLLAVLGAVLLIALLSVFLLWRRETRRDGDRASWSGLALPLLVVVLGGLGYLTLGYHPETAQWLSDRRELSDAARRVIQGQPPEIDNNNLSAAAFARVLQSEVVREHQTMDGWYALGLLYDQLGAPAQAEEAARQALFLEPDNDAARLLLARSLIQANEGRLTDAAEAEIQKVLEAYPQHDGAWMLQAMAASRAHRYELALRSWQALLARHGEGEAGDLLRQGKANTERQLAKARQLDDLRITVNAGDVAAGGTLFVFLRQGEQGGQPLAARRVLVERFPATVVLRREDWLQSYPADLSDLRAGARYTPAPGSSVDEAGLRVAPEPLRGSPLQAELTLGQ</sequence>
<evidence type="ECO:0000256" key="1">
    <source>
        <dbReference type="ARBA" id="ARBA00022737"/>
    </source>
</evidence>
<dbReference type="Gene3D" id="1.25.40.10">
    <property type="entry name" value="Tetratricopeptide repeat domain"/>
    <property type="match status" value="1"/>
</dbReference>
<feature type="region of interest" description="Disordered" evidence="5">
    <location>
        <begin position="309"/>
        <end position="328"/>
    </location>
</feature>
<feature type="domain" description="Cytochrome c-type biogenesis protein H TPR" evidence="7">
    <location>
        <begin position="63"/>
        <end position="212"/>
    </location>
</feature>
<keyword evidence="9" id="KW-1185">Reference proteome</keyword>
<keyword evidence="6" id="KW-1133">Transmembrane helix</keyword>
<comment type="caution">
    <text evidence="8">The sequence shown here is derived from an EMBL/GenBank/DDBJ whole genome shotgun (WGS) entry which is preliminary data.</text>
</comment>
<keyword evidence="1" id="KW-0677">Repeat</keyword>
<dbReference type="PROSITE" id="PS50005">
    <property type="entry name" value="TPR"/>
    <property type="match status" value="1"/>
</dbReference>
<dbReference type="KEGG" id="axe:P40_07245"/>
<organism evidence="8 9">
    <name type="scientific">Alloalcanivorax xenomutans</name>
    <dbReference type="NCBI Taxonomy" id="1094342"/>
    <lineage>
        <taxon>Bacteria</taxon>
        <taxon>Pseudomonadati</taxon>
        <taxon>Pseudomonadota</taxon>
        <taxon>Gammaproteobacteria</taxon>
        <taxon>Oceanospirillales</taxon>
        <taxon>Alcanivoracaceae</taxon>
        <taxon>Alloalcanivorax</taxon>
    </lineage>
</organism>
<evidence type="ECO:0000313" key="9">
    <source>
        <dbReference type="Proteomes" id="UP001107961"/>
    </source>
</evidence>
<feature type="transmembrane region" description="Helical" evidence="6">
    <location>
        <begin position="35"/>
        <end position="56"/>
    </location>
</feature>
<dbReference type="SMART" id="SM00028">
    <property type="entry name" value="TPR"/>
    <property type="match status" value="2"/>
</dbReference>
<dbReference type="PANTHER" id="PTHR47870">
    <property type="entry name" value="CYTOCHROME C-TYPE BIOGENESIS PROTEIN CCMH"/>
    <property type="match status" value="1"/>
</dbReference>
<evidence type="ECO:0000313" key="8">
    <source>
        <dbReference type="EMBL" id="MCE7510480.1"/>
    </source>
</evidence>
<dbReference type="GO" id="GO:0017004">
    <property type="term" value="P:cytochrome complex assembly"/>
    <property type="evidence" value="ECO:0007669"/>
    <property type="project" value="UniProtKB-KW"/>
</dbReference>
<dbReference type="InterPro" id="IPR011990">
    <property type="entry name" value="TPR-like_helical_dom_sf"/>
</dbReference>
<evidence type="ECO:0000256" key="3">
    <source>
        <dbReference type="ARBA" id="ARBA00022803"/>
    </source>
</evidence>
<accession>A0A9Q3ZEB0</accession>
<evidence type="ECO:0000256" key="4">
    <source>
        <dbReference type="PROSITE-ProRule" id="PRU00339"/>
    </source>
</evidence>
<gene>
    <name evidence="8" type="ORF">LZG35_17715</name>
</gene>
<keyword evidence="3 4" id="KW-0802">TPR repeat</keyword>
<dbReference type="PANTHER" id="PTHR47870:SF1">
    <property type="entry name" value="CYTOCHROME C-TYPE BIOGENESIS PROTEIN CCMH"/>
    <property type="match status" value="1"/>
</dbReference>
<dbReference type="GO" id="GO:0005886">
    <property type="term" value="C:plasma membrane"/>
    <property type="evidence" value="ECO:0007669"/>
    <property type="project" value="TreeGrafter"/>
</dbReference>
<dbReference type="Proteomes" id="UP001107961">
    <property type="component" value="Unassembled WGS sequence"/>
</dbReference>
<feature type="transmembrane region" description="Helical" evidence="6">
    <location>
        <begin position="6"/>
        <end position="23"/>
    </location>
</feature>
<keyword evidence="2" id="KW-0201">Cytochrome c-type biogenesis</keyword>
<dbReference type="EMBL" id="JAJVKT010000025">
    <property type="protein sequence ID" value="MCE7510480.1"/>
    <property type="molecule type" value="Genomic_DNA"/>
</dbReference>
<name>A0A9Q3ZEB0_9GAMM</name>
<dbReference type="InterPro" id="IPR056413">
    <property type="entry name" value="TPR_CcmH_CycH"/>
</dbReference>
<evidence type="ECO:0000259" key="7">
    <source>
        <dbReference type="Pfam" id="PF23914"/>
    </source>
</evidence>
<keyword evidence="6" id="KW-0812">Transmembrane</keyword>
<evidence type="ECO:0000256" key="6">
    <source>
        <dbReference type="SAM" id="Phobius"/>
    </source>
</evidence>
<evidence type="ECO:0000256" key="5">
    <source>
        <dbReference type="SAM" id="MobiDB-lite"/>
    </source>
</evidence>
<proteinExistence type="predicted"/>
<feature type="repeat" description="TPR" evidence="4">
    <location>
        <begin position="112"/>
        <end position="145"/>
    </location>
</feature>
<keyword evidence="6" id="KW-0472">Membrane</keyword>
<dbReference type="AlphaFoldDB" id="A0A9Q3ZEB0"/>